<evidence type="ECO:0000313" key="2">
    <source>
        <dbReference type="Proteomes" id="UP000092931"/>
    </source>
</evidence>
<reference evidence="1 2" key="1">
    <citation type="submission" date="2016-02" db="EMBL/GenBank/DDBJ databases">
        <title>Comparison of Clostridium stercorarium subspecies using comparative genomics and transcriptomics.</title>
        <authorList>
            <person name="Schellenberg J."/>
            <person name="Thallinger G."/>
            <person name="Levin D.B."/>
            <person name="Zhang X."/>
            <person name="Alvare G."/>
            <person name="Fristensky B."/>
            <person name="Sparling R."/>
        </authorList>
    </citation>
    <scope>NUCLEOTIDE SEQUENCE [LARGE SCALE GENOMIC DNA]</scope>
    <source>
        <strain evidence="1 2">DSM 9219</strain>
    </source>
</reference>
<evidence type="ECO:0000313" key="1">
    <source>
        <dbReference type="EMBL" id="ANX00374.1"/>
    </source>
</evidence>
<dbReference type="Proteomes" id="UP000092931">
    <property type="component" value="Chromosome"/>
</dbReference>
<dbReference type="RefSeq" id="WP_065820519.1">
    <property type="nucleotide sequence ID" value="NZ_CP014673.1"/>
</dbReference>
<dbReference type="AlphaFoldDB" id="A0A1B1YHY8"/>
<gene>
    <name evidence="1" type="ORF">CSTERLE_01580</name>
</gene>
<organism evidence="1 2">
    <name type="scientific">Thermoclostridium stercorarium subsp. leptospartum DSM 9219</name>
    <dbReference type="NCBI Taxonomy" id="1346611"/>
    <lineage>
        <taxon>Bacteria</taxon>
        <taxon>Bacillati</taxon>
        <taxon>Bacillota</taxon>
        <taxon>Clostridia</taxon>
        <taxon>Eubacteriales</taxon>
        <taxon>Oscillospiraceae</taxon>
        <taxon>Thermoclostridium</taxon>
    </lineage>
</organism>
<sequence>MMKTVCLQDWVLKIDVEKTKEYYDSITVEEGCDCDYCKNYIKNCKTFSQEVLDFYTMLGIDPQKEGEFMEFETDTDEHLYMGFYHLVGEIIKKPSKKAKKWDDLNIIRVDNMKFTFTDELDLVPEDFPKPVIQLEFEVVLPWLLEEKCSKKDEDIE</sequence>
<protein>
    <submittedName>
        <fullName evidence="1">Uncharacterized protein</fullName>
    </submittedName>
</protein>
<accession>A0A1B1YHY8</accession>
<name>A0A1B1YHY8_THEST</name>
<proteinExistence type="predicted"/>
<dbReference type="EMBL" id="CP014673">
    <property type="protein sequence ID" value="ANX00374.1"/>
    <property type="molecule type" value="Genomic_DNA"/>
</dbReference>